<evidence type="ECO:0000313" key="2">
    <source>
        <dbReference type="EMBL" id="AIF67255.1"/>
    </source>
</evidence>
<dbReference type="RefSeq" id="WP_038562611.1">
    <property type="nucleotide sequence ID" value="NZ_CP008876.1"/>
</dbReference>
<accession>A0A075LKH9</accession>
<dbReference type="KEGG" id="tap:GZ22_11800"/>
<feature type="transmembrane region" description="Helical" evidence="1">
    <location>
        <begin position="109"/>
        <end position="127"/>
    </location>
</feature>
<feature type="transmembrane region" description="Helical" evidence="1">
    <location>
        <begin position="139"/>
        <end position="156"/>
    </location>
</feature>
<reference evidence="2 3" key="1">
    <citation type="submission" date="2014-07" db="EMBL/GenBank/DDBJ databases">
        <title>Complete genome sequence of a moderately halophilic bacterium Terribacillus aidingensis MP602, isolated from Cryptomeria fortunei in Tianmu mountain in China.</title>
        <authorList>
            <person name="Wang Y."/>
            <person name="Lu P."/>
            <person name="Zhang L."/>
        </authorList>
    </citation>
    <scope>NUCLEOTIDE SEQUENCE [LARGE SCALE GENOMIC DNA]</scope>
    <source>
        <strain evidence="2 3">MP602</strain>
    </source>
</reference>
<dbReference type="OrthoDB" id="4424890at2"/>
<feature type="transmembrane region" description="Helical" evidence="1">
    <location>
        <begin position="204"/>
        <end position="222"/>
    </location>
</feature>
<evidence type="ECO:0000313" key="3">
    <source>
        <dbReference type="Proteomes" id="UP000027980"/>
    </source>
</evidence>
<dbReference type="EMBL" id="CP008876">
    <property type="protein sequence ID" value="AIF67255.1"/>
    <property type="molecule type" value="Genomic_DNA"/>
</dbReference>
<feature type="transmembrane region" description="Helical" evidence="1">
    <location>
        <begin position="250"/>
        <end position="274"/>
    </location>
</feature>
<gene>
    <name evidence="2" type="ORF">GZ22_11800</name>
</gene>
<dbReference type="PANTHER" id="PTHR37814">
    <property type="entry name" value="CONSERVED MEMBRANE PROTEIN"/>
    <property type="match status" value="1"/>
</dbReference>
<feature type="transmembrane region" description="Helical" evidence="1">
    <location>
        <begin position="79"/>
        <end position="103"/>
    </location>
</feature>
<organism evidence="2 3">
    <name type="scientific">Terribacillus saccharophilus</name>
    <dbReference type="NCBI Taxonomy" id="361277"/>
    <lineage>
        <taxon>Bacteria</taxon>
        <taxon>Bacillati</taxon>
        <taxon>Bacillota</taxon>
        <taxon>Bacilli</taxon>
        <taxon>Bacillales</taxon>
        <taxon>Bacillaceae</taxon>
        <taxon>Terribacillus</taxon>
    </lineage>
</organism>
<dbReference type="HOGENOM" id="CLU_043930_0_0_9"/>
<dbReference type="Proteomes" id="UP000027980">
    <property type="component" value="Chromosome"/>
</dbReference>
<keyword evidence="1" id="KW-0472">Membrane</keyword>
<dbReference type="AlphaFoldDB" id="A0A075LKH9"/>
<feature type="transmembrane region" description="Helical" evidence="1">
    <location>
        <begin position="311"/>
        <end position="333"/>
    </location>
</feature>
<evidence type="ECO:0000256" key="1">
    <source>
        <dbReference type="SAM" id="Phobius"/>
    </source>
</evidence>
<keyword evidence="1" id="KW-0812">Transmembrane</keyword>
<feature type="transmembrane region" description="Helical" evidence="1">
    <location>
        <begin position="38"/>
        <end position="58"/>
    </location>
</feature>
<sequence length="339" mass="37902">MWAAGLKWMFLILATLIGAGYASGREIWQFFGYESGLAIIIFTILFTICSYVILHISFTERSTHYFPVLERLVGKKLAAVYDVLIVFYLFTVTVVMIAAGGATGTMYQIPNWLGILFITLMIILIFTSNVEGVVSMNSYILPILVGGLVLVLVIYTRHEQINLLQDWREQANWQSAFPFTALNILPVVAVIGAIGKQMKGKGELWIASIGSGLIIGALTYLYNNDLMHISHAIPHYDIPLFYILKNYPSIVLIGISIVLWLAIYTSAVSGVLGIVSRFQTKWKGPLWLQAAVLVLLMLPLTQLGFTDLIALMYPIFGFANLYILSAILVYPILNRYKMK</sequence>
<feature type="transmembrane region" description="Helical" evidence="1">
    <location>
        <begin position="286"/>
        <end position="305"/>
    </location>
</feature>
<dbReference type="PANTHER" id="PTHR37814:SF1">
    <property type="entry name" value="MEMBRANE PROTEIN"/>
    <property type="match status" value="1"/>
</dbReference>
<proteinExistence type="predicted"/>
<name>A0A075LKH9_9BACI</name>
<dbReference type="InterPro" id="IPR038728">
    <property type="entry name" value="YkvI-like"/>
</dbReference>
<protein>
    <submittedName>
        <fullName evidence="2">Membrane protein</fullName>
    </submittedName>
</protein>
<feature type="transmembrane region" description="Helical" evidence="1">
    <location>
        <begin position="176"/>
        <end position="195"/>
    </location>
</feature>
<dbReference type="GeneID" id="34220111"/>
<keyword evidence="1" id="KW-1133">Transmembrane helix</keyword>